<dbReference type="Gene3D" id="1.20.1070.10">
    <property type="entry name" value="Rhodopsin 7-helix transmembrane proteins"/>
    <property type="match status" value="1"/>
</dbReference>
<dbReference type="Proteomes" id="UP001642540">
    <property type="component" value="Unassembled WGS sequence"/>
</dbReference>
<feature type="transmembrane region" description="Helical" evidence="9">
    <location>
        <begin position="240"/>
        <end position="259"/>
    </location>
</feature>
<evidence type="ECO:0000313" key="12">
    <source>
        <dbReference type="Proteomes" id="UP001642540"/>
    </source>
</evidence>
<keyword evidence="6 9" id="KW-0472">Membrane</keyword>
<dbReference type="PROSITE" id="PS50262">
    <property type="entry name" value="G_PROTEIN_RECEP_F1_2"/>
    <property type="match status" value="1"/>
</dbReference>
<dbReference type="PANTHER" id="PTHR45695">
    <property type="entry name" value="LEUCOKININ RECEPTOR-RELATED"/>
    <property type="match status" value="1"/>
</dbReference>
<evidence type="ECO:0000313" key="11">
    <source>
        <dbReference type="EMBL" id="CAL8104140.1"/>
    </source>
</evidence>
<dbReference type="PRINTS" id="PR00237">
    <property type="entry name" value="GPCRRHODOPSN"/>
</dbReference>
<comment type="caution">
    <text evidence="11">The sequence shown here is derived from an EMBL/GenBank/DDBJ whole genome shotgun (WGS) entry which is preliminary data.</text>
</comment>
<comment type="similarity">
    <text evidence="2">Belongs to the G-protein coupled receptor 1 family.</text>
</comment>
<feature type="transmembrane region" description="Helical" evidence="9">
    <location>
        <begin position="115"/>
        <end position="134"/>
    </location>
</feature>
<feature type="transmembrane region" description="Helical" evidence="9">
    <location>
        <begin position="345"/>
        <end position="367"/>
    </location>
</feature>
<keyword evidence="12" id="KW-1185">Reference proteome</keyword>
<keyword evidence="7" id="KW-0675">Receptor</keyword>
<evidence type="ECO:0000256" key="6">
    <source>
        <dbReference type="ARBA" id="ARBA00023136"/>
    </source>
</evidence>
<keyword evidence="5" id="KW-0297">G-protein coupled receptor</keyword>
<dbReference type="InterPro" id="IPR000276">
    <property type="entry name" value="GPCR_Rhodpsn"/>
</dbReference>
<gene>
    <name evidence="11" type="ORF">ODALV1_LOCUS11664</name>
</gene>
<keyword evidence="3 9" id="KW-0812">Transmembrane</keyword>
<evidence type="ECO:0000259" key="10">
    <source>
        <dbReference type="PROSITE" id="PS50262"/>
    </source>
</evidence>
<keyword evidence="4 9" id="KW-1133">Transmembrane helix</keyword>
<evidence type="ECO:0000256" key="7">
    <source>
        <dbReference type="ARBA" id="ARBA00023170"/>
    </source>
</evidence>
<accession>A0ABP1QLU6</accession>
<dbReference type="CDD" id="cd00637">
    <property type="entry name" value="7tm_classA_rhodopsin-like"/>
    <property type="match status" value="1"/>
</dbReference>
<protein>
    <recommendedName>
        <fullName evidence="10">G-protein coupled receptors family 1 profile domain-containing protein</fullName>
    </recommendedName>
</protein>
<sequence>MANEPVDVIPCHSISLSLTTSPPFQSNGEEEVYNLSFITGTSSLKPMDILYNNDSYTNNTSNSSSVIESLGKLSIIQTDSLITHPIYLTLTIASILGNLAMLSIILFTPQFRKPANYLIVNLSLSSLLFILSANLRLVENVYELWSYNTFRCRLLAVLHRIPVPMLALTTMIISLDRGRVARNPMTSSSASSSVWKILFIWSFSVVIVFPLFFTRTYDQCAPSSHKCSKILLFGRSSFSMIYGITYLMSVHIVPSISLIRESAKTQKLMKFLKLTNTEYFHQQLQFPINRNGNSLSDNRIRLLRNSCLFTTIFLTCWLPYGIFQFPLDLPKEVLPELLELYVRFYFRYVRNICYMQIILTPVVLFALSHDLRMYLARTQCDLRCRVYGRRRRMRLQQTEQP</sequence>
<comment type="subcellular location">
    <subcellularLocation>
        <location evidence="1">Membrane</location>
        <topology evidence="1">Multi-pass membrane protein</topology>
    </subcellularLocation>
</comment>
<evidence type="ECO:0000256" key="2">
    <source>
        <dbReference type="ARBA" id="ARBA00010663"/>
    </source>
</evidence>
<organism evidence="11 12">
    <name type="scientific">Orchesella dallaii</name>
    <dbReference type="NCBI Taxonomy" id="48710"/>
    <lineage>
        <taxon>Eukaryota</taxon>
        <taxon>Metazoa</taxon>
        <taxon>Ecdysozoa</taxon>
        <taxon>Arthropoda</taxon>
        <taxon>Hexapoda</taxon>
        <taxon>Collembola</taxon>
        <taxon>Entomobryomorpha</taxon>
        <taxon>Entomobryoidea</taxon>
        <taxon>Orchesellidae</taxon>
        <taxon>Orchesellinae</taxon>
        <taxon>Orchesella</taxon>
    </lineage>
</organism>
<dbReference type="Pfam" id="PF00001">
    <property type="entry name" value="7tm_1"/>
    <property type="match status" value="1"/>
</dbReference>
<name>A0ABP1QLU6_9HEXA</name>
<reference evidence="11 12" key="1">
    <citation type="submission" date="2024-08" db="EMBL/GenBank/DDBJ databases">
        <authorList>
            <person name="Cucini C."/>
            <person name="Frati F."/>
        </authorList>
    </citation>
    <scope>NUCLEOTIDE SEQUENCE [LARGE SCALE GENOMIC DNA]</scope>
</reference>
<feature type="domain" description="G-protein coupled receptors family 1 profile" evidence="10">
    <location>
        <begin position="97"/>
        <end position="364"/>
    </location>
</feature>
<feature type="transmembrane region" description="Helical" evidence="9">
    <location>
        <begin position="194"/>
        <end position="213"/>
    </location>
</feature>
<feature type="transmembrane region" description="Helical" evidence="9">
    <location>
        <begin position="307"/>
        <end position="325"/>
    </location>
</feature>
<evidence type="ECO:0000256" key="8">
    <source>
        <dbReference type="ARBA" id="ARBA00023224"/>
    </source>
</evidence>
<dbReference type="InterPro" id="IPR017452">
    <property type="entry name" value="GPCR_Rhodpsn_7TM"/>
</dbReference>
<proteinExistence type="inferred from homology"/>
<evidence type="ECO:0000256" key="3">
    <source>
        <dbReference type="ARBA" id="ARBA00022692"/>
    </source>
</evidence>
<evidence type="ECO:0000256" key="1">
    <source>
        <dbReference type="ARBA" id="ARBA00004141"/>
    </source>
</evidence>
<evidence type="ECO:0000256" key="4">
    <source>
        <dbReference type="ARBA" id="ARBA00022989"/>
    </source>
</evidence>
<evidence type="ECO:0000256" key="9">
    <source>
        <dbReference type="SAM" id="Phobius"/>
    </source>
</evidence>
<feature type="transmembrane region" description="Helical" evidence="9">
    <location>
        <begin position="86"/>
        <end position="108"/>
    </location>
</feature>
<dbReference type="PANTHER" id="PTHR45695:SF9">
    <property type="entry name" value="LEUCOKININ RECEPTOR"/>
    <property type="match status" value="1"/>
</dbReference>
<dbReference type="EMBL" id="CAXLJM020000035">
    <property type="protein sequence ID" value="CAL8104140.1"/>
    <property type="molecule type" value="Genomic_DNA"/>
</dbReference>
<evidence type="ECO:0000256" key="5">
    <source>
        <dbReference type="ARBA" id="ARBA00023040"/>
    </source>
</evidence>
<keyword evidence="8" id="KW-0807">Transducer</keyword>
<dbReference type="SUPFAM" id="SSF81321">
    <property type="entry name" value="Family A G protein-coupled receptor-like"/>
    <property type="match status" value="1"/>
</dbReference>
<feature type="transmembrane region" description="Helical" evidence="9">
    <location>
        <begin position="154"/>
        <end position="173"/>
    </location>
</feature>